<reference evidence="2" key="1">
    <citation type="journal article" date="2014" name="Int. J. Syst. Evol. Microbiol.">
        <title>Complete genome sequence of Corynebacterium casei LMG S-19264T (=DSM 44701T), isolated from a smear-ripened cheese.</title>
        <authorList>
            <consortium name="US DOE Joint Genome Institute (JGI-PGF)"/>
            <person name="Walter F."/>
            <person name="Albersmeier A."/>
            <person name="Kalinowski J."/>
            <person name="Ruckert C."/>
        </authorList>
    </citation>
    <scope>NUCLEOTIDE SEQUENCE</scope>
    <source>
        <strain evidence="2">CGMCC 1.15725</strain>
    </source>
</reference>
<sequence>MRRMGIRRFTSVASLIAVTGALGACMMDASSLNDLTFSSARIVDEKEHPEIPWTGPQPQPSKPVLEVEFKSNVDLFAYAKMHEYEVGVSVYLCADGSHDKDKELLGSPYVYGSGGRIDAYSPSYSAGSGSIYRIYIEIKSEGVGVLHELGKKPFNYDLLTSADDVCFFIRGGSMNGGHFESNLVRVPRSALRDALDRSKR</sequence>
<dbReference type="EMBL" id="BMJQ01000040">
    <property type="protein sequence ID" value="GGF51386.1"/>
    <property type="molecule type" value="Genomic_DNA"/>
</dbReference>
<reference evidence="2" key="2">
    <citation type="submission" date="2020-09" db="EMBL/GenBank/DDBJ databases">
        <authorList>
            <person name="Sun Q."/>
            <person name="Zhou Y."/>
        </authorList>
    </citation>
    <scope>NUCLEOTIDE SEQUENCE</scope>
    <source>
        <strain evidence="2">CGMCC 1.15725</strain>
    </source>
</reference>
<protein>
    <recommendedName>
        <fullName evidence="4">Lipoprotein</fullName>
    </recommendedName>
</protein>
<feature type="signal peptide" evidence="1">
    <location>
        <begin position="1"/>
        <end position="23"/>
    </location>
</feature>
<evidence type="ECO:0000256" key="1">
    <source>
        <dbReference type="SAM" id="SignalP"/>
    </source>
</evidence>
<gene>
    <name evidence="2" type="ORF">GCM10011611_67310</name>
</gene>
<organism evidence="2 3">
    <name type="scientific">Aliidongia dinghuensis</name>
    <dbReference type="NCBI Taxonomy" id="1867774"/>
    <lineage>
        <taxon>Bacteria</taxon>
        <taxon>Pseudomonadati</taxon>
        <taxon>Pseudomonadota</taxon>
        <taxon>Alphaproteobacteria</taxon>
        <taxon>Rhodospirillales</taxon>
        <taxon>Dongiaceae</taxon>
        <taxon>Aliidongia</taxon>
    </lineage>
</organism>
<proteinExistence type="predicted"/>
<evidence type="ECO:0008006" key="4">
    <source>
        <dbReference type="Google" id="ProtNLM"/>
    </source>
</evidence>
<comment type="caution">
    <text evidence="2">The sequence shown here is derived from an EMBL/GenBank/DDBJ whole genome shotgun (WGS) entry which is preliminary data.</text>
</comment>
<feature type="chain" id="PRO_5035144518" description="Lipoprotein" evidence="1">
    <location>
        <begin position="24"/>
        <end position="200"/>
    </location>
</feature>
<keyword evidence="3" id="KW-1185">Reference proteome</keyword>
<evidence type="ECO:0000313" key="2">
    <source>
        <dbReference type="EMBL" id="GGF51386.1"/>
    </source>
</evidence>
<dbReference type="PROSITE" id="PS51257">
    <property type="entry name" value="PROKAR_LIPOPROTEIN"/>
    <property type="match status" value="1"/>
</dbReference>
<name>A0A8J3E757_9PROT</name>
<dbReference type="AlphaFoldDB" id="A0A8J3E757"/>
<keyword evidence="1" id="KW-0732">Signal</keyword>
<dbReference type="Proteomes" id="UP000646365">
    <property type="component" value="Unassembled WGS sequence"/>
</dbReference>
<evidence type="ECO:0000313" key="3">
    <source>
        <dbReference type="Proteomes" id="UP000646365"/>
    </source>
</evidence>
<accession>A0A8J3E757</accession>